<dbReference type="EMBL" id="JBHTON010000019">
    <property type="protein sequence ID" value="MFD1485022.1"/>
    <property type="molecule type" value="Genomic_DNA"/>
</dbReference>
<dbReference type="PANTHER" id="PTHR30569">
    <property type="entry name" value="CYTOSINE TRANSPORTER CODB"/>
    <property type="match status" value="1"/>
</dbReference>
<feature type="transmembrane region" description="Helical" evidence="6">
    <location>
        <begin position="207"/>
        <end position="228"/>
    </location>
</feature>
<dbReference type="Pfam" id="PF02133">
    <property type="entry name" value="Transp_cyt_pur"/>
    <property type="match status" value="1"/>
</dbReference>
<sequence length="387" mass="40571">MKTSVGDNALLWFGAAISLAEILSGTLFAPLGLAKGLLAIVLGHVIGGLLMFGCGVIGATTGLPAMATTALTFGQNGSRWFAGLNVLQLLGWTAVMVLTGAQACQVFLPVSLGFWAVVIGAITVVWLAIGLQELGRMNQVAMLALLIAGLYLTGKFLMQPAHPAASGALSFGAAIELAIAMPLSWLPLIADYTSQAQAPQKANAVSVGVYNLTSIWMFGIGLVGAMITGQTAIAGLMQGFGLGIVALIVIILSTITTTFLDVYSAGVSAALLLGQSLRWLAIAVTVLGTLVAVFVPQSAYADFLYWISSIFVPLAVVQIVAFFLGQRAHGHWDWPNLGLWAVGVALYRVFLAHETPVGSTLPVVVIMAILTLLVNWRRQHAKFDPTA</sequence>
<dbReference type="Gene3D" id="1.10.4160.10">
    <property type="entry name" value="Hydantoin permease"/>
    <property type="match status" value="1"/>
</dbReference>
<reference evidence="8" key="1">
    <citation type="journal article" date="2019" name="Int. J. Syst. Evol. Microbiol.">
        <title>The Global Catalogue of Microorganisms (GCM) 10K type strain sequencing project: providing services to taxonomists for standard genome sequencing and annotation.</title>
        <authorList>
            <consortium name="The Broad Institute Genomics Platform"/>
            <consortium name="The Broad Institute Genome Sequencing Center for Infectious Disease"/>
            <person name="Wu L."/>
            <person name="Ma J."/>
        </authorList>
    </citation>
    <scope>NUCLEOTIDE SEQUENCE [LARGE SCALE GENOMIC DNA]</scope>
    <source>
        <strain evidence="8">CCM 8903</strain>
    </source>
</reference>
<comment type="similarity">
    <text evidence="2">Belongs to the purine-cytosine permease (2.A.39) family.</text>
</comment>
<comment type="subcellular location">
    <subcellularLocation>
        <location evidence="1">Membrane</location>
        <topology evidence="1">Multi-pass membrane protein</topology>
    </subcellularLocation>
</comment>
<dbReference type="RefSeq" id="WP_125748479.1">
    <property type="nucleotide sequence ID" value="NZ_JBHTON010000019.1"/>
</dbReference>
<feature type="transmembrane region" description="Helical" evidence="6">
    <location>
        <begin position="140"/>
        <end position="158"/>
    </location>
</feature>
<accession>A0ABW4E6K3</accession>
<evidence type="ECO:0000313" key="8">
    <source>
        <dbReference type="Proteomes" id="UP001597252"/>
    </source>
</evidence>
<name>A0ABW4E6K3_9LACO</name>
<feature type="transmembrane region" description="Helical" evidence="6">
    <location>
        <begin position="37"/>
        <end position="59"/>
    </location>
</feature>
<gene>
    <name evidence="7" type="primary">cytX</name>
    <name evidence="7" type="ORF">ACFQ5J_07245</name>
</gene>
<evidence type="ECO:0000313" key="7">
    <source>
        <dbReference type="EMBL" id="MFD1485022.1"/>
    </source>
</evidence>
<keyword evidence="3 6" id="KW-0812">Transmembrane</keyword>
<organism evidence="7 8">
    <name type="scientific">Lacticaseibacillus baoqingensis</name>
    <dbReference type="NCBI Taxonomy" id="2486013"/>
    <lineage>
        <taxon>Bacteria</taxon>
        <taxon>Bacillati</taxon>
        <taxon>Bacillota</taxon>
        <taxon>Bacilli</taxon>
        <taxon>Lactobacillales</taxon>
        <taxon>Lactobacillaceae</taxon>
        <taxon>Lacticaseibacillus</taxon>
    </lineage>
</organism>
<dbReference type="Proteomes" id="UP001597252">
    <property type="component" value="Unassembled WGS sequence"/>
</dbReference>
<evidence type="ECO:0000256" key="2">
    <source>
        <dbReference type="ARBA" id="ARBA00008974"/>
    </source>
</evidence>
<protein>
    <submittedName>
        <fullName evidence="7">Hydroxymethylpyrimidine transporter CytX</fullName>
    </submittedName>
</protein>
<dbReference type="NCBIfam" id="TIGR02358">
    <property type="entry name" value="thia_cytX"/>
    <property type="match status" value="1"/>
</dbReference>
<feature type="transmembrane region" description="Helical" evidence="6">
    <location>
        <begin position="80"/>
        <end position="100"/>
    </location>
</feature>
<feature type="transmembrane region" description="Helical" evidence="6">
    <location>
        <begin position="359"/>
        <end position="376"/>
    </location>
</feature>
<dbReference type="PANTHER" id="PTHR30569:SF0">
    <property type="entry name" value="CYTOSINE PERMEASE"/>
    <property type="match status" value="1"/>
</dbReference>
<keyword evidence="8" id="KW-1185">Reference proteome</keyword>
<proteinExistence type="inferred from homology"/>
<feature type="transmembrane region" description="Helical" evidence="6">
    <location>
        <begin position="164"/>
        <end position="186"/>
    </location>
</feature>
<evidence type="ECO:0000256" key="5">
    <source>
        <dbReference type="ARBA" id="ARBA00023136"/>
    </source>
</evidence>
<evidence type="ECO:0000256" key="3">
    <source>
        <dbReference type="ARBA" id="ARBA00022692"/>
    </source>
</evidence>
<keyword evidence="4 6" id="KW-1133">Transmembrane helix</keyword>
<dbReference type="InterPro" id="IPR030191">
    <property type="entry name" value="CodB"/>
</dbReference>
<feature type="transmembrane region" description="Helical" evidence="6">
    <location>
        <begin position="9"/>
        <end position="31"/>
    </location>
</feature>
<feature type="transmembrane region" description="Helical" evidence="6">
    <location>
        <begin position="106"/>
        <end position="128"/>
    </location>
</feature>
<dbReference type="InterPro" id="IPR001248">
    <property type="entry name" value="Pur-cyt_permease"/>
</dbReference>
<evidence type="ECO:0000256" key="6">
    <source>
        <dbReference type="SAM" id="Phobius"/>
    </source>
</evidence>
<dbReference type="InterPro" id="IPR012732">
    <property type="entry name" value="Thia_CytX"/>
</dbReference>
<evidence type="ECO:0000256" key="1">
    <source>
        <dbReference type="ARBA" id="ARBA00004141"/>
    </source>
</evidence>
<feature type="transmembrane region" description="Helical" evidence="6">
    <location>
        <begin position="240"/>
        <end position="265"/>
    </location>
</feature>
<feature type="transmembrane region" description="Helical" evidence="6">
    <location>
        <begin position="303"/>
        <end position="325"/>
    </location>
</feature>
<keyword evidence="5 6" id="KW-0472">Membrane</keyword>
<evidence type="ECO:0000256" key="4">
    <source>
        <dbReference type="ARBA" id="ARBA00022989"/>
    </source>
</evidence>
<feature type="transmembrane region" description="Helical" evidence="6">
    <location>
        <begin position="277"/>
        <end position="297"/>
    </location>
</feature>
<comment type="caution">
    <text evidence="7">The sequence shown here is derived from an EMBL/GenBank/DDBJ whole genome shotgun (WGS) entry which is preliminary data.</text>
</comment>